<feature type="transmembrane region" description="Helical" evidence="1">
    <location>
        <begin position="20"/>
        <end position="42"/>
    </location>
</feature>
<evidence type="ECO:0000256" key="1">
    <source>
        <dbReference type="SAM" id="Phobius"/>
    </source>
</evidence>
<keyword evidence="1" id="KW-0472">Membrane</keyword>
<dbReference type="AlphaFoldDB" id="A0A0B0DAU1"/>
<proteinExistence type="predicted"/>
<comment type="caution">
    <text evidence="2">The sequence shown here is derived from an EMBL/GenBank/DDBJ whole genome shotgun (WGS) entry which is preliminary data.</text>
</comment>
<dbReference type="RefSeq" id="WP_035964983.1">
    <property type="nucleotide sequence ID" value="NZ_JROM01000045.1"/>
</dbReference>
<feature type="transmembrane region" description="Helical" evidence="1">
    <location>
        <begin position="143"/>
        <end position="161"/>
    </location>
</feature>
<sequence length="237" mass="24716">MQYARRNLALYLTNRLNSFVVAPAILVLVAILTVVIGLIIGIRTGLPLPQPVQDGFQANLAVFWALPGFLISHGALTANRGFAGALAFGSTRRNFWAGTAMGFMITSLVVAAAGLVILAAEAATGFGLGISFLTIQALGDGNPLIVAVTLFLLSLMSLFAGMSFGGIYRAAGVIWTVISIVAVVLVALGLLAAIVAWPDLWLDLASELGRWGIPLGLVVVTLIAGLASRAVVRYAEI</sequence>
<feature type="transmembrane region" description="Helical" evidence="1">
    <location>
        <begin position="173"/>
        <end position="197"/>
    </location>
</feature>
<organism evidence="2 3">
    <name type="scientific">Kocuria marina</name>
    <dbReference type="NCBI Taxonomy" id="223184"/>
    <lineage>
        <taxon>Bacteria</taxon>
        <taxon>Bacillati</taxon>
        <taxon>Actinomycetota</taxon>
        <taxon>Actinomycetes</taxon>
        <taxon>Micrococcales</taxon>
        <taxon>Micrococcaceae</taxon>
        <taxon>Kocuria</taxon>
    </lineage>
</organism>
<feature type="transmembrane region" description="Helical" evidence="1">
    <location>
        <begin position="62"/>
        <end position="83"/>
    </location>
</feature>
<evidence type="ECO:0000313" key="3">
    <source>
        <dbReference type="Proteomes" id="UP000030664"/>
    </source>
</evidence>
<gene>
    <name evidence="2" type="ORF">AS25_10720</name>
</gene>
<name>A0A0B0DAU1_9MICC</name>
<dbReference type="eggNOG" id="ENOG5032VGQ">
    <property type="taxonomic scope" value="Bacteria"/>
</dbReference>
<dbReference type="EMBL" id="JROM01000045">
    <property type="protein sequence ID" value="KHE73880.1"/>
    <property type="molecule type" value="Genomic_DNA"/>
</dbReference>
<evidence type="ECO:0000313" key="2">
    <source>
        <dbReference type="EMBL" id="KHE73880.1"/>
    </source>
</evidence>
<feature type="transmembrane region" description="Helical" evidence="1">
    <location>
        <begin position="209"/>
        <end position="232"/>
    </location>
</feature>
<reference evidence="2 3" key="1">
    <citation type="submission" date="2014-09" db="EMBL/GenBank/DDBJ databases">
        <title>High-quality draft genome sequence of Kocuria marina SO9-6, an actinobacterium isolated from a copper mine.</title>
        <authorList>
            <person name="Castro D.B."/>
            <person name="Pereira L.B."/>
            <person name="Silva M.V."/>
            <person name="Silva B.P."/>
            <person name="Zanardi B.R."/>
            <person name="Carlos C."/>
            <person name="Belgini D.R."/>
            <person name="Limache E.G."/>
            <person name="Lacerda G.V."/>
            <person name="Nery M.B."/>
            <person name="Gomes M.B."/>
            <person name="Souza S."/>
            <person name="Silva T.M."/>
            <person name="Rodrigues V.D."/>
            <person name="Paulino L.C."/>
            <person name="Vicentini R."/>
            <person name="Ferraz L.F."/>
            <person name="Ottoboni L.M."/>
        </authorList>
    </citation>
    <scope>NUCLEOTIDE SEQUENCE [LARGE SCALE GENOMIC DNA]</scope>
    <source>
        <strain evidence="2 3">SO9-6</strain>
    </source>
</reference>
<keyword evidence="1" id="KW-1133">Transmembrane helix</keyword>
<dbReference type="STRING" id="223184.AS25_10720"/>
<feature type="transmembrane region" description="Helical" evidence="1">
    <location>
        <begin position="95"/>
        <end position="123"/>
    </location>
</feature>
<accession>A0A0B0DAU1</accession>
<protein>
    <submittedName>
        <fullName evidence="2">Uncharacterized protein</fullName>
    </submittedName>
</protein>
<dbReference type="Proteomes" id="UP000030664">
    <property type="component" value="Unassembled WGS sequence"/>
</dbReference>
<keyword evidence="1" id="KW-0812">Transmembrane</keyword>